<dbReference type="PANTHER" id="PTHR36926">
    <property type="entry name" value="COLICIN V PRODUCTION PROTEIN"/>
    <property type="match status" value="1"/>
</dbReference>
<dbReference type="Pfam" id="PF02674">
    <property type="entry name" value="Colicin_V"/>
    <property type="match status" value="1"/>
</dbReference>
<dbReference type="EMBL" id="CP031699">
    <property type="protein sequence ID" value="QEY23296.1"/>
    <property type="molecule type" value="Genomic_DNA"/>
</dbReference>
<dbReference type="GO" id="GO:0016020">
    <property type="term" value="C:membrane"/>
    <property type="evidence" value="ECO:0007669"/>
    <property type="project" value="UniProtKB-SubCell"/>
</dbReference>
<evidence type="ECO:0000256" key="4">
    <source>
        <dbReference type="ARBA" id="ARBA00023136"/>
    </source>
</evidence>
<proteinExistence type="predicted"/>
<feature type="transmembrane region" description="Helical" evidence="5">
    <location>
        <begin position="63"/>
        <end position="84"/>
    </location>
</feature>
<name>A0A5P3MP38_NEIAN</name>
<keyword evidence="2 5" id="KW-0812">Transmembrane</keyword>
<keyword evidence="3 5" id="KW-1133">Transmembrane helix</keyword>
<sequence>MSNIPLADILALAVIVSCFFISMSRGVIAEAGSLITWIAAFFAAKTFAVQFADIAFQTMQPRALAVALSFVMVFIAIRVALYLIRSLLTSAVSALGLGSVNRLLGGIFGAIKGVLLVTLAVMVCSFTDLPSSEGWQQSYTIPYFELLAQIVMPYLPYGGAATEDFL</sequence>
<reference evidence="6 7" key="1">
    <citation type="submission" date="2018-08" db="EMBL/GenBank/DDBJ databases">
        <title>Neisseria animalis ATCC 49930 complete genome.</title>
        <authorList>
            <person name="Veseli I.A."/>
            <person name="Mascarenhas dos Santos A.C."/>
            <person name="Buttler R."/>
            <person name="Pombert J.-F."/>
        </authorList>
    </citation>
    <scope>NUCLEOTIDE SEQUENCE [LARGE SCALE GENOMIC DNA]</scope>
    <source>
        <strain evidence="6 7">ATCC 49930</strain>
    </source>
</reference>
<dbReference type="PANTHER" id="PTHR36926:SF1">
    <property type="entry name" value="COLICIN V PRODUCTION PROTEIN"/>
    <property type="match status" value="1"/>
</dbReference>
<gene>
    <name evidence="6" type="ORF">D0T90_01190</name>
</gene>
<evidence type="ECO:0000313" key="6">
    <source>
        <dbReference type="EMBL" id="QEY23296.1"/>
    </source>
</evidence>
<dbReference type="InterPro" id="IPR003825">
    <property type="entry name" value="Colicin-V_CvpA"/>
</dbReference>
<protein>
    <submittedName>
        <fullName evidence="6">CvpA family protein</fullName>
    </submittedName>
</protein>
<dbReference type="GO" id="GO:0009403">
    <property type="term" value="P:toxin biosynthetic process"/>
    <property type="evidence" value="ECO:0007669"/>
    <property type="project" value="InterPro"/>
</dbReference>
<feature type="transmembrane region" description="Helical" evidence="5">
    <location>
        <begin position="34"/>
        <end position="56"/>
    </location>
</feature>
<dbReference type="Proteomes" id="UP000325536">
    <property type="component" value="Chromosome"/>
</dbReference>
<comment type="subcellular location">
    <subcellularLocation>
        <location evidence="1">Membrane</location>
        <topology evidence="1">Multi-pass membrane protein</topology>
    </subcellularLocation>
</comment>
<dbReference type="OrthoDB" id="9810601at2"/>
<evidence type="ECO:0000313" key="7">
    <source>
        <dbReference type="Proteomes" id="UP000325536"/>
    </source>
</evidence>
<evidence type="ECO:0000256" key="2">
    <source>
        <dbReference type="ARBA" id="ARBA00022692"/>
    </source>
</evidence>
<feature type="transmembrane region" description="Helical" evidence="5">
    <location>
        <begin position="104"/>
        <end position="126"/>
    </location>
</feature>
<organism evidence="6 7">
    <name type="scientific">Neisseria animalis</name>
    <dbReference type="NCBI Taxonomy" id="492"/>
    <lineage>
        <taxon>Bacteria</taxon>
        <taxon>Pseudomonadati</taxon>
        <taxon>Pseudomonadota</taxon>
        <taxon>Betaproteobacteria</taxon>
        <taxon>Neisseriales</taxon>
        <taxon>Neisseriaceae</taxon>
        <taxon>Neisseria</taxon>
    </lineage>
</organism>
<feature type="transmembrane region" description="Helical" evidence="5">
    <location>
        <begin position="9"/>
        <end position="28"/>
    </location>
</feature>
<evidence type="ECO:0000256" key="3">
    <source>
        <dbReference type="ARBA" id="ARBA00022989"/>
    </source>
</evidence>
<evidence type="ECO:0000256" key="1">
    <source>
        <dbReference type="ARBA" id="ARBA00004141"/>
    </source>
</evidence>
<dbReference type="AlphaFoldDB" id="A0A5P3MP38"/>
<dbReference type="KEGG" id="naq:D0T90_01190"/>
<keyword evidence="7" id="KW-1185">Reference proteome</keyword>
<dbReference type="InterPro" id="IPR052719">
    <property type="entry name" value="CvpA-like"/>
</dbReference>
<accession>A0A5P3MP38</accession>
<evidence type="ECO:0000256" key="5">
    <source>
        <dbReference type="SAM" id="Phobius"/>
    </source>
</evidence>
<keyword evidence="4 5" id="KW-0472">Membrane</keyword>
<dbReference type="RefSeq" id="WP_123795836.1">
    <property type="nucleotide sequence ID" value="NZ_CP031699.1"/>
</dbReference>